<gene>
    <name evidence="2" type="ORF">Mic7113_0784</name>
</gene>
<dbReference type="HOGENOM" id="CLU_053953_3_1_3"/>
<evidence type="ECO:0000313" key="2">
    <source>
        <dbReference type="EMBL" id="AFZ16693.1"/>
    </source>
</evidence>
<dbReference type="GO" id="GO:0004222">
    <property type="term" value="F:metalloendopeptidase activity"/>
    <property type="evidence" value="ECO:0007669"/>
    <property type="project" value="InterPro"/>
</dbReference>
<proteinExistence type="predicted"/>
<evidence type="ECO:0008006" key="4">
    <source>
        <dbReference type="Google" id="ProtNLM"/>
    </source>
</evidence>
<keyword evidence="1" id="KW-0472">Membrane</keyword>
<dbReference type="STRING" id="1173027.Mic7113_0784"/>
<dbReference type="KEGG" id="mic:Mic7113_0784"/>
<dbReference type="PATRIC" id="fig|1173027.3.peg.861"/>
<evidence type="ECO:0000256" key="1">
    <source>
        <dbReference type="SAM" id="Phobius"/>
    </source>
</evidence>
<dbReference type="GO" id="GO:0006508">
    <property type="term" value="P:proteolysis"/>
    <property type="evidence" value="ECO:0007669"/>
    <property type="project" value="InterPro"/>
</dbReference>
<keyword evidence="3" id="KW-1185">Reference proteome</keyword>
<keyword evidence="1" id="KW-0812">Transmembrane</keyword>
<dbReference type="PANTHER" id="PTHR33471">
    <property type="entry name" value="ATP-DEPENDENT ZINC METALLOPROTEASE-RELATED"/>
    <property type="match status" value="1"/>
</dbReference>
<accession>K9W8Z8</accession>
<dbReference type="GO" id="GO:0005524">
    <property type="term" value="F:ATP binding"/>
    <property type="evidence" value="ECO:0007669"/>
    <property type="project" value="InterPro"/>
</dbReference>
<dbReference type="InterPro" id="IPR037219">
    <property type="entry name" value="Peptidase_M41-like"/>
</dbReference>
<dbReference type="OrthoDB" id="448792at2"/>
<protein>
    <recommendedName>
        <fullName evidence="4">ATP-dependent Zn protease</fullName>
    </recommendedName>
</protein>
<feature type="transmembrane region" description="Helical" evidence="1">
    <location>
        <begin position="7"/>
        <end position="26"/>
    </location>
</feature>
<dbReference type="EMBL" id="CP003630">
    <property type="protein sequence ID" value="AFZ16693.1"/>
    <property type="molecule type" value="Genomic_DNA"/>
</dbReference>
<reference evidence="2 3" key="1">
    <citation type="submission" date="2012-06" db="EMBL/GenBank/DDBJ databases">
        <title>Finished chromosome of genome of Microcoleus sp. PCC 7113.</title>
        <authorList>
            <consortium name="US DOE Joint Genome Institute"/>
            <person name="Gugger M."/>
            <person name="Coursin T."/>
            <person name="Rippka R."/>
            <person name="Tandeau De Marsac N."/>
            <person name="Huntemann M."/>
            <person name="Wei C.-L."/>
            <person name="Han J."/>
            <person name="Detter J.C."/>
            <person name="Han C."/>
            <person name="Tapia R."/>
            <person name="Chen A."/>
            <person name="Kyrpides N."/>
            <person name="Mavromatis K."/>
            <person name="Markowitz V."/>
            <person name="Szeto E."/>
            <person name="Ivanova N."/>
            <person name="Pagani I."/>
            <person name="Pati A."/>
            <person name="Goodwin L."/>
            <person name="Nordberg H.P."/>
            <person name="Cantor M.N."/>
            <person name="Hua S.X."/>
            <person name="Woyke T."/>
            <person name="Kerfeld C.A."/>
        </authorList>
    </citation>
    <scope>NUCLEOTIDE SEQUENCE [LARGE SCALE GENOMIC DNA]</scope>
    <source>
        <strain evidence="2 3">PCC 7113</strain>
    </source>
</reference>
<dbReference type="Proteomes" id="UP000010471">
    <property type="component" value="Chromosome"/>
</dbReference>
<name>K9W8Z8_9CYAN</name>
<dbReference type="eggNOG" id="COG0465">
    <property type="taxonomic scope" value="Bacteria"/>
</dbReference>
<organism evidence="2 3">
    <name type="scientific">Allocoleopsis franciscana PCC 7113</name>
    <dbReference type="NCBI Taxonomy" id="1173027"/>
    <lineage>
        <taxon>Bacteria</taxon>
        <taxon>Bacillati</taxon>
        <taxon>Cyanobacteriota</taxon>
        <taxon>Cyanophyceae</taxon>
        <taxon>Coleofasciculales</taxon>
        <taxon>Coleofasciculaceae</taxon>
        <taxon>Allocoleopsis</taxon>
        <taxon>Allocoleopsis franciscana</taxon>
    </lineage>
</organism>
<dbReference type="Gene3D" id="1.20.58.760">
    <property type="entry name" value="Peptidase M41"/>
    <property type="match status" value="1"/>
</dbReference>
<dbReference type="PANTHER" id="PTHR33471:SF7">
    <property type="entry name" value="ATP-DEPENDENT ZINC METALLOPROTEASE-RELATED"/>
    <property type="match status" value="1"/>
</dbReference>
<evidence type="ECO:0000313" key="3">
    <source>
        <dbReference type="Proteomes" id="UP000010471"/>
    </source>
</evidence>
<dbReference type="RefSeq" id="WP_015180856.1">
    <property type="nucleotide sequence ID" value="NC_019738.1"/>
</dbReference>
<sequence length="232" mass="25601">MEQTALNLIAIGIFGMTLSALLGPMFNISPVIPAATTITVLSLATLDSFNFQGKGATLLLDWLAGTRSQHRDRILRHEAGHFLVAYILGIPITGYTLTAWEAFKQGQPGLGGVMFNTDALSPDVLDVRQLQWTLDRFCKVWMAGIAAETLVYGSAEGGGEDRQKLRETLTLLGRQGSEFQLKERLAIRQAQTLIEEHWESYEALVAAMEQRASIAECYEVIQQHYQTSEVAA</sequence>
<dbReference type="SUPFAM" id="SSF140990">
    <property type="entry name" value="FtsH protease domain-like"/>
    <property type="match status" value="1"/>
</dbReference>
<keyword evidence="1" id="KW-1133">Transmembrane helix</keyword>
<dbReference type="AlphaFoldDB" id="K9W8Z8"/>
<dbReference type="GO" id="GO:0004176">
    <property type="term" value="F:ATP-dependent peptidase activity"/>
    <property type="evidence" value="ECO:0007669"/>
    <property type="project" value="InterPro"/>
</dbReference>